<dbReference type="EMBL" id="CP015367">
    <property type="protein sequence ID" value="APT30858.1"/>
    <property type="molecule type" value="Genomic_DNA"/>
</dbReference>
<evidence type="ECO:0000256" key="1">
    <source>
        <dbReference type="ARBA" id="ARBA00023015"/>
    </source>
</evidence>
<sequence length="348" mass="37951">MYEGDGRFPRVGGDRDISEYATVRMNTEAVPLQARFDYWIEACRTMFGSFEFVDLERKNFRAALNTLTVDNLTIAHYVGSPHAMVRTRSHIRSSDNDFYLVILASERTFNLDHGQYHRSSTGGISLLDNTQPFLGAHPEGLDIINVFIPRAVLELAMGPARCLTGLSIDATQTSFPIIVSYLSALIKHGATLDPACQARVAAIAVQLIAAGFAEKVESDAPRSLGGAAILSRARAFIIDHIGVEGLSINDVAAALNISVRRLQEVASAENIALMDWMWERRLQLAHAKLADPVNGVVPVGLIAYQCGFASQAHFSRRFKERFGQTPTEYKVASGLTRAARAAAVAGMA</sequence>
<protein>
    <submittedName>
        <fullName evidence="6">AraC-type DNA-binding protein</fullName>
    </submittedName>
</protein>
<name>A0AAE8HNM0_9HYPH</name>
<dbReference type="PRINTS" id="PR00032">
    <property type="entry name" value="HTHARAC"/>
</dbReference>
<reference evidence="6 8" key="2">
    <citation type="submission" date="2016-10" db="EMBL/GenBank/DDBJ databases">
        <authorList>
            <person name="Varghese N."/>
            <person name="Submissions S."/>
        </authorList>
    </citation>
    <scope>NUCLEOTIDE SEQUENCE [LARGE SCALE GENOMIC DNA]</scope>
    <source>
        <strain evidence="6 8">CBMB27</strain>
    </source>
</reference>
<dbReference type="AlphaFoldDB" id="A0AAE8HNM0"/>
<keyword evidence="1" id="KW-0805">Transcription regulation</keyword>
<dbReference type="InterPro" id="IPR050204">
    <property type="entry name" value="AraC_XylS_family_regulators"/>
</dbReference>
<dbReference type="Proteomes" id="UP000199140">
    <property type="component" value="Unassembled WGS sequence"/>
</dbReference>
<evidence type="ECO:0000313" key="5">
    <source>
        <dbReference type="EMBL" id="APT30858.1"/>
    </source>
</evidence>
<keyword evidence="7" id="KW-1185">Reference proteome</keyword>
<organism evidence="6 8">
    <name type="scientific">Methylobacterium phyllosphaerae</name>
    <dbReference type="NCBI Taxonomy" id="418223"/>
    <lineage>
        <taxon>Bacteria</taxon>
        <taxon>Pseudomonadati</taxon>
        <taxon>Pseudomonadota</taxon>
        <taxon>Alphaproteobacteria</taxon>
        <taxon>Hyphomicrobiales</taxon>
        <taxon>Methylobacteriaceae</taxon>
        <taxon>Methylobacterium</taxon>
    </lineage>
</organism>
<dbReference type="GO" id="GO:0043565">
    <property type="term" value="F:sequence-specific DNA binding"/>
    <property type="evidence" value="ECO:0007669"/>
    <property type="project" value="InterPro"/>
</dbReference>
<dbReference type="InterPro" id="IPR009057">
    <property type="entry name" value="Homeodomain-like_sf"/>
</dbReference>
<dbReference type="RefSeq" id="WP_075380149.1">
    <property type="nucleotide sequence ID" value="NZ_CP015367.1"/>
</dbReference>
<dbReference type="GO" id="GO:0003700">
    <property type="term" value="F:DNA-binding transcription factor activity"/>
    <property type="evidence" value="ECO:0007669"/>
    <property type="project" value="InterPro"/>
</dbReference>
<dbReference type="Gene3D" id="1.10.10.60">
    <property type="entry name" value="Homeodomain-like"/>
    <property type="match status" value="1"/>
</dbReference>
<reference evidence="5 7" key="1">
    <citation type="submission" date="2016-04" db="EMBL/GenBank/DDBJ databases">
        <title>Complete genome sequencing and analysis of CBMB27, Methylobacterium phyllosphaerae isolated from leaf tissues of rice (Oryza sativa L.).</title>
        <authorList>
            <person name="Lee Y."/>
            <person name="Hwangbo K."/>
            <person name="Chung H."/>
            <person name="Yoo J."/>
            <person name="Kim K.Y."/>
            <person name="Sa T.M."/>
            <person name="Um Y."/>
            <person name="Madhaiyan M."/>
        </authorList>
    </citation>
    <scope>NUCLEOTIDE SEQUENCE [LARGE SCALE GENOMIC DNA]</scope>
    <source>
        <strain evidence="5 7">CBMB27</strain>
    </source>
</reference>
<evidence type="ECO:0000256" key="2">
    <source>
        <dbReference type="ARBA" id="ARBA00023125"/>
    </source>
</evidence>
<dbReference type="InterPro" id="IPR035418">
    <property type="entry name" value="AraC-bd_2"/>
</dbReference>
<dbReference type="InterPro" id="IPR020449">
    <property type="entry name" value="Tscrpt_reg_AraC-type_HTH"/>
</dbReference>
<dbReference type="PANTHER" id="PTHR46796">
    <property type="entry name" value="HTH-TYPE TRANSCRIPTIONAL ACTIVATOR RHAS-RELATED"/>
    <property type="match status" value="1"/>
</dbReference>
<feature type="domain" description="HTH araC/xylS-type" evidence="4">
    <location>
        <begin position="231"/>
        <end position="332"/>
    </location>
</feature>
<dbReference type="EMBL" id="FOPK01000002">
    <property type="protein sequence ID" value="SFG36093.1"/>
    <property type="molecule type" value="Genomic_DNA"/>
</dbReference>
<dbReference type="Proteomes" id="UP000185487">
    <property type="component" value="Chromosome"/>
</dbReference>
<dbReference type="Pfam" id="PF14525">
    <property type="entry name" value="AraC_binding_2"/>
    <property type="match status" value="1"/>
</dbReference>
<dbReference type="Pfam" id="PF12833">
    <property type="entry name" value="HTH_18"/>
    <property type="match status" value="1"/>
</dbReference>
<evidence type="ECO:0000313" key="6">
    <source>
        <dbReference type="EMBL" id="SFG36093.1"/>
    </source>
</evidence>
<evidence type="ECO:0000313" key="7">
    <source>
        <dbReference type="Proteomes" id="UP000185487"/>
    </source>
</evidence>
<dbReference type="KEGG" id="mphy:MCBMB27_01567"/>
<dbReference type="SMART" id="SM00342">
    <property type="entry name" value="HTH_ARAC"/>
    <property type="match status" value="1"/>
</dbReference>
<dbReference type="PANTHER" id="PTHR46796:SF6">
    <property type="entry name" value="ARAC SUBFAMILY"/>
    <property type="match status" value="1"/>
</dbReference>
<gene>
    <name evidence="5" type="ORF">MCBMB27_01567</name>
    <name evidence="6" type="ORF">SAMN05192567_102263</name>
</gene>
<dbReference type="SUPFAM" id="SSF46689">
    <property type="entry name" value="Homeodomain-like"/>
    <property type="match status" value="1"/>
</dbReference>
<dbReference type="InterPro" id="IPR018060">
    <property type="entry name" value="HTH_AraC"/>
</dbReference>
<dbReference type="PROSITE" id="PS01124">
    <property type="entry name" value="HTH_ARAC_FAMILY_2"/>
    <property type="match status" value="1"/>
</dbReference>
<evidence type="ECO:0000256" key="3">
    <source>
        <dbReference type="ARBA" id="ARBA00023163"/>
    </source>
</evidence>
<keyword evidence="3" id="KW-0804">Transcription</keyword>
<keyword evidence="2 6" id="KW-0238">DNA-binding</keyword>
<evidence type="ECO:0000259" key="4">
    <source>
        <dbReference type="PROSITE" id="PS01124"/>
    </source>
</evidence>
<accession>A0AAE8HNM0</accession>
<evidence type="ECO:0000313" key="8">
    <source>
        <dbReference type="Proteomes" id="UP000199140"/>
    </source>
</evidence>
<proteinExistence type="predicted"/>